<evidence type="ECO:0008006" key="2">
    <source>
        <dbReference type="Google" id="ProtNLM"/>
    </source>
</evidence>
<sequence>MALTLSKRTINFVMDQGATFEKVIYAQNSAGGNVTISTGTCAAKMRQSTYSGNNIYTFSTSVAGSNVTISMTATNTANVAVDQYVYDVEYTQSDETTVERVCQGIITVSPESTK</sequence>
<name>A0A381V754_9ZZZZ</name>
<protein>
    <recommendedName>
        <fullName evidence="2">BppU N-terminal domain-containing protein</fullName>
    </recommendedName>
</protein>
<reference evidence="1" key="1">
    <citation type="submission" date="2018-05" db="EMBL/GenBank/DDBJ databases">
        <authorList>
            <person name="Lanie J.A."/>
            <person name="Ng W.-L."/>
            <person name="Kazmierczak K.M."/>
            <person name="Andrzejewski T.M."/>
            <person name="Davidsen T.M."/>
            <person name="Wayne K.J."/>
            <person name="Tettelin H."/>
            <person name="Glass J.I."/>
            <person name="Rusch D."/>
            <person name="Podicherti R."/>
            <person name="Tsui H.-C.T."/>
            <person name="Winkler M.E."/>
        </authorList>
    </citation>
    <scope>NUCLEOTIDE SEQUENCE</scope>
</reference>
<dbReference type="AlphaFoldDB" id="A0A381V754"/>
<accession>A0A381V754</accession>
<organism evidence="1">
    <name type="scientific">marine metagenome</name>
    <dbReference type="NCBI Taxonomy" id="408172"/>
    <lineage>
        <taxon>unclassified sequences</taxon>
        <taxon>metagenomes</taxon>
        <taxon>ecological metagenomes</taxon>
    </lineage>
</organism>
<gene>
    <name evidence="1" type="ORF">METZ01_LOCUS89060</name>
</gene>
<proteinExistence type="predicted"/>
<dbReference type="EMBL" id="UINC01008038">
    <property type="protein sequence ID" value="SVA36206.1"/>
    <property type="molecule type" value="Genomic_DNA"/>
</dbReference>
<evidence type="ECO:0000313" key="1">
    <source>
        <dbReference type="EMBL" id="SVA36206.1"/>
    </source>
</evidence>